<proteinExistence type="predicted"/>
<dbReference type="Proteomes" id="UP000314987">
    <property type="component" value="Unassembled WGS sequence"/>
</dbReference>
<reference evidence="2" key="2">
    <citation type="submission" date="2025-08" db="UniProtKB">
        <authorList>
            <consortium name="Ensembl"/>
        </authorList>
    </citation>
    <scope>IDENTIFICATION</scope>
</reference>
<accession>A0A4X2JSQ6</accession>
<reference evidence="2" key="3">
    <citation type="submission" date="2025-09" db="UniProtKB">
        <authorList>
            <consortium name="Ensembl"/>
        </authorList>
    </citation>
    <scope>IDENTIFICATION</scope>
</reference>
<sequence>MSATRMDQVRKVRKVSGENSLIHQKDFVNNDDFEPYPSSQTNQMDLRGNRHKVLLMVAAMVIHLALQ</sequence>
<reference evidence="3" key="1">
    <citation type="submission" date="2018-12" db="EMBL/GenBank/DDBJ databases">
        <authorList>
            <person name="Yazar S."/>
        </authorList>
    </citation>
    <scope>NUCLEOTIDE SEQUENCE [LARGE SCALE GENOMIC DNA]</scope>
</reference>
<protein>
    <submittedName>
        <fullName evidence="2">Uncharacterized protein</fullName>
    </submittedName>
</protein>
<feature type="region of interest" description="Disordered" evidence="1">
    <location>
        <begin position="1"/>
        <end position="23"/>
    </location>
</feature>
<dbReference type="Ensembl" id="ENSVURT00010002892.1">
    <property type="protein sequence ID" value="ENSVURP00010002549.1"/>
    <property type="gene ID" value="ENSVURG00010002077.1"/>
</dbReference>
<evidence type="ECO:0000313" key="2">
    <source>
        <dbReference type="Ensembl" id="ENSVURP00010002549.1"/>
    </source>
</evidence>
<organism evidence="2 3">
    <name type="scientific">Vombatus ursinus</name>
    <name type="common">Common wombat</name>
    <dbReference type="NCBI Taxonomy" id="29139"/>
    <lineage>
        <taxon>Eukaryota</taxon>
        <taxon>Metazoa</taxon>
        <taxon>Chordata</taxon>
        <taxon>Craniata</taxon>
        <taxon>Vertebrata</taxon>
        <taxon>Euteleostomi</taxon>
        <taxon>Mammalia</taxon>
        <taxon>Metatheria</taxon>
        <taxon>Diprotodontia</taxon>
        <taxon>Vombatidae</taxon>
        <taxon>Vombatus</taxon>
    </lineage>
</organism>
<keyword evidence="3" id="KW-1185">Reference proteome</keyword>
<dbReference type="AlphaFoldDB" id="A0A4X2JSQ6"/>
<evidence type="ECO:0000256" key="1">
    <source>
        <dbReference type="SAM" id="MobiDB-lite"/>
    </source>
</evidence>
<name>A0A4X2JSQ6_VOMUR</name>
<evidence type="ECO:0000313" key="3">
    <source>
        <dbReference type="Proteomes" id="UP000314987"/>
    </source>
</evidence>